<comment type="caution">
    <text evidence="1">The sequence shown here is derived from an EMBL/GenBank/DDBJ whole genome shotgun (WGS) entry which is preliminary data.</text>
</comment>
<dbReference type="InterPro" id="IPR001611">
    <property type="entry name" value="Leu-rich_rpt"/>
</dbReference>
<evidence type="ECO:0008006" key="3">
    <source>
        <dbReference type="Google" id="ProtNLM"/>
    </source>
</evidence>
<dbReference type="EMBL" id="AUPC02000103">
    <property type="protein sequence ID" value="POG71822.1"/>
    <property type="molecule type" value="Genomic_DNA"/>
</dbReference>
<dbReference type="PROSITE" id="PS51450">
    <property type="entry name" value="LRR"/>
    <property type="match status" value="1"/>
</dbReference>
<sequence length="530" mass="62687">MVYSKIFSDLPELTSEIIQYFQNDFSTLHSCVLVNRLWCRLSIPLLWENPFLKKIVGNHHFINFYLSKLNEDDKLKLKEHGIIIPSSTLFNYSSFIKCLNNQYIYSSIFHYAKILNFYKDKKLLNFIYLSLIKIFIENEANLHTFEISQRYYINNETLFPLILEYPKFICNIKNLMINFGGLNNNNLLLLLKCFYLNCSSISSLDFNFYRKKHDDDISKVIESQKNLQKISFSYGVNPLKILTISNCLNTLKIIIFYKLNLKNINFNEVFEQLNVLESIHILYCFNLNSTIIQQIINLTKPFKLKSLFIEHNSLLQIKSLELLLQKSGNYLENIGFESSIDYKLKLKLFKLAKIYCVNIKFLEMFGFDVLNVFLGIDLIKNVQQNLNYLSINCSENMHGQQTFDDKISSIILQNLGQVLPYRLEYLSLFLKFNINDLKIFFKNSQNIFIKKLLIGNKVYLNSEDFLACIKKYIMKEKRVSYLAMDNGPDGYGWEFKLKDEVEEFKSYGIQVMFHDNLYIRFHNLKNELLY</sequence>
<organism evidence="1 2">
    <name type="scientific">Rhizophagus irregularis (strain DAOM 181602 / DAOM 197198 / MUCL 43194)</name>
    <name type="common">Arbuscular mycorrhizal fungus</name>
    <name type="synonym">Glomus intraradices</name>
    <dbReference type="NCBI Taxonomy" id="747089"/>
    <lineage>
        <taxon>Eukaryota</taxon>
        <taxon>Fungi</taxon>
        <taxon>Fungi incertae sedis</taxon>
        <taxon>Mucoromycota</taxon>
        <taxon>Glomeromycotina</taxon>
        <taxon>Glomeromycetes</taxon>
        <taxon>Glomerales</taxon>
        <taxon>Glomeraceae</taxon>
        <taxon>Rhizophagus</taxon>
    </lineage>
</organism>
<reference evidence="1 2" key="1">
    <citation type="journal article" date="2013" name="Proc. Natl. Acad. Sci. U.S.A.">
        <title>Genome of an arbuscular mycorrhizal fungus provides insight into the oldest plant symbiosis.</title>
        <authorList>
            <person name="Tisserant E."/>
            <person name="Malbreil M."/>
            <person name="Kuo A."/>
            <person name="Kohler A."/>
            <person name="Symeonidi A."/>
            <person name="Balestrini R."/>
            <person name="Charron P."/>
            <person name="Duensing N."/>
            <person name="Frei Dit Frey N."/>
            <person name="Gianinazzi-Pearson V."/>
            <person name="Gilbert L.B."/>
            <person name="Handa Y."/>
            <person name="Herr J.R."/>
            <person name="Hijri M."/>
            <person name="Koul R."/>
            <person name="Kawaguchi M."/>
            <person name="Krajinski F."/>
            <person name="Lammers P.J."/>
            <person name="Masclaux F.G."/>
            <person name="Murat C."/>
            <person name="Morin E."/>
            <person name="Ndikumana S."/>
            <person name="Pagni M."/>
            <person name="Petitpierre D."/>
            <person name="Requena N."/>
            <person name="Rosikiewicz P."/>
            <person name="Riley R."/>
            <person name="Saito K."/>
            <person name="San Clemente H."/>
            <person name="Shapiro H."/>
            <person name="van Tuinen D."/>
            <person name="Becard G."/>
            <person name="Bonfante P."/>
            <person name="Paszkowski U."/>
            <person name="Shachar-Hill Y.Y."/>
            <person name="Tuskan G.A."/>
            <person name="Young P.W."/>
            <person name="Sanders I.R."/>
            <person name="Henrissat B."/>
            <person name="Rensing S.A."/>
            <person name="Grigoriev I.V."/>
            <person name="Corradi N."/>
            <person name="Roux C."/>
            <person name="Martin F."/>
        </authorList>
    </citation>
    <scope>NUCLEOTIDE SEQUENCE [LARGE SCALE GENOMIC DNA]</scope>
    <source>
        <strain evidence="1 2">DAOM 197198</strain>
    </source>
</reference>
<reference evidence="1 2" key="2">
    <citation type="journal article" date="2018" name="New Phytol.">
        <title>High intraspecific genome diversity in the model arbuscular mycorrhizal symbiont Rhizophagus irregularis.</title>
        <authorList>
            <person name="Chen E.C.H."/>
            <person name="Morin E."/>
            <person name="Beaudet D."/>
            <person name="Noel J."/>
            <person name="Yildirir G."/>
            <person name="Ndikumana S."/>
            <person name="Charron P."/>
            <person name="St-Onge C."/>
            <person name="Giorgi J."/>
            <person name="Kruger M."/>
            <person name="Marton T."/>
            <person name="Ropars J."/>
            <person name="Grigoriev I.V."/>
            <person name="Hainaut M."/>
            <person name="Henrissat B."/>
            <person name="Roux C."/>
            <person name="Martin F."/>
            <person name="Corradi N."/>
        </authorList>
    </citation>
    <scope>NUCLEOTIDE SEQUENCE [LARGE SCALE GENOMIC DNA]</scope>
    <source>
        <strain evidence="1 2">DAOM 197198</strain>
    </source>
</reference>
<dbReference type="AlphaFoldDB" id="A0A2P4Q2K6"/>
<gene>
    <name evidence="1" type="ORF">GLOIN_2v1774368</name>
</gene>
<dbReference type="Proteomes" id="UP000018888">
    <property type="component" value="Unassembled WGS sequence"/>
</dbReference>
<evidence type="ECO:0000313" key="1">
    <source>
        <dbReference type="EMBL" id="POG71822.1"/>
    </source>
</evidence>
<name>A0A2P4Q2K6_RHIID</name>
<accession>A0A2P4Q2K6</accession>
<proteinExistence type="predicted"/>
<protein>
    <recommendedName>
        <fullName evidence="3">F-box domain-containing protein</fullName>
    </recommendedName>
</protein>
<dbReference type="VEuPathDB" id="FungiDB:RhiirFUN_010024"/>
<keyword evidence="2" id="KW-1185">Reference proteome</keyword>
<evidence type="ECO:0000313" key="2">
    <source>
        <dbReference type="Proteomes" id="UP000018888"/>
    </source>
</evidence>